<accession>A0ABN1VKC1</accession>
<evidence type="ECO:0000256" key="1">
    <source>
        <dbReference type="SAM" id="MobiDB-lite"/>
    </source>
</evidence>
<dbReference type="Proteomes" id="UP001500467">
    <property type="component" value="Unassembled WGS sequence"/>
</dbReference>
<keyword evidence="3" id="KW-1185">Reference proteome</keyword>
<organism evidence="2 3">
    <name type="scientific">Prauserella alba</name>
    <dbReference type="NCBI Taxonomy" id="176898"/>
    <lineage>
        <taxon>Bacteria</taxon>
        <taxon>Bacillati</taxon>
        <taxon>Actinomycetota</taxon>
        <taxon>Actinomycetes</taxon>
        <taxon>Pseudonocardiales</taxon>
        <taxon>Pseudonocardiaceae</taxon>
        <taxon>Prauserella</taxon>
    </lineage>
</organism>
<reference evidence="2 3" key="1">
    <citation type="journal article" date="2019" name="Int. J. Syst. Evol. Microbiol.">
        <title>The Global Catalogue of Microorganisms (GCM) 10K type strain sequencing project: providing services to taxonomists for standard genome sequencing and annotation.</title>
        <authorList>
            <consortium name="The Broad Institute Genomics Platform"/>
            <consortium name="The Broad Institute Genome Sequencing Center for Infectious Disease"/>
            <person name="Wu L."/>
            <person name="Ma J."/>
        </authorList>
    </citation>
    <scope>NUCLEOTIDE SEQUENCE [LARGE SCALE GENOMIC DNA]</scope>
    <source>
        <strain evidence="2 3">JCM 13022</strain>
    </source>
</reference>
<comment type="caution">
    <text evidence="2">The sequence shown here is derived from an EMBL/GenBank/DDBJ whole genome shotgun (WGS) entry which is preliminary data.</text>
</comment>
<name>A0ABN1VKC1_9PSEU</name>
<evidence type="ECO:0000313" key="3">
    <source>
        <dbReference type="Proteomes" id="UP001500467"/>
    </source>
</evidence>
<proteinExistence type="predicted"/>
<protein>
    <recommendedName>
        <fullName evidence="4">Transposase</fullName>
    </recommendedName>
</protein>
<feature type="region of interest" description="Disordered" evidence="1">
    <location>
        <begin position="1"/>
        <end position="20"/>
    </location>
</feature>
<evidence type="ECO:0000313" key="2">
    <source>
        <dbReference type="EMBL" id="GAA1213238.1"/>
    </source>
</evidence>
<sequence>MTDNEGLRAHRPHPTDDERGELEWLRVENELLRTQRDVLERIAIGFAEDLGVALPRGMIRPDGPPCEDTR</sequence>
<gene>
    <name evidence="2" type="ORF">GCM10009675_38610</name>
</gene>
<evidence type="ECO:0008006" key="4">
    <source>
        <dbReference type="Google" id="ProtNLM"/>
    </source>
</evidence>
<dbReference type="RefSeq" id="WP_253857718.1">
    <property type="nucleotide sequence ID" value="NZ_BAAALM010000015.1"/>
</dbReference>
<dbReference type="EMBL" id="BAAALM010000015">
    <property type="protein sequence ID" value="GAA1213238.1"/>
    <property type="molecule type" value="Genomic_DNA"/>
</dbReference>